<evidence type="ECO:0000313" key="2">
    <source>
        <dbReference type="Proteomes" id="UP001171916"/>
    </source>
</evidence>
<dbReference type="EMBL" id="JAUEPH010000001">
    <property type="protein sequence ID" value="MDN3202851.1"/>
    <property type="molecule type" value="Genomic_DNA"/>
</dbReference>
<dbReference type="Proteomes" id="UP001171916">
    <property type="component" value="Unassembled WGS sequence"/>
</dbReference>
<comment type="caution">
    <text evidence="1">The sequence shown here is derived from an EMBL/GenBank/DDBJ whole genome shotgun (WGS) entry which is preliminary data.</text>
</comment>
<dbReference type="SUPFAM" id="SSF55729">
    <property type="entry name" value="Acyl-CoA N-acyltransferases (Nat)"/>
    <property type="match status" value="1"/>
</dbReference>
<protein>
    <recommendedName>
        <fullName evidence="3">GNAT family N-acetyltransferase</fullName>
    </recommendedName>
</protein>
<dbReference type="RefSeq" id="WP_289998408.1">
    <property type="nucleotide sequence ID" value="NZ_JAUEPH010000001.1"/>
</dbReference>
<evidence type="ECO:0000313" key="1">
    <source>
        <dbReference type="EMBL" id="MDN3202851.1"/>
    </source>
</evidence>
<organism evidence="1 2">
    <name type="scientific">Algoriphagus sediminis</name>
    <dbReference type="NCBI Taxonomy" id="3057113"/>
    <lineage>
        <taxon>Bacteria</taxon>
        <taxon>Pseudomonadati</taxon>
        <taxon>Bacteroidota</taxon>
        <taxon>Cytophagia</taxon>
        <taxon>Cytophagales</taxon>
        <taxon>Cyclobacteriaceae</taxon>
        <taxon>Algoriphagus</taxon>
    </lineage>
</organism>
<gene>
    <name evidence="1" type="ORF">QVH07_01765</name>
</gene>
<dbReference type="Gene3D" id="3.40.630.30">
    <property type="match status" value="1"/>
</dbReference>
<dbReference type="InterPro" id="IPR016181">
    <property type="entry name" value="Acyl_CoA_acyltransferase"/>
</dbReference>
<proteinExistence type="predicted"/>
<accession>A0ABT7Y8M4</accession>
<sequence length="304" mass="35129">MSAQGYQLKKSHESHPKRKYLFEDFISEGDENFLCFEWIKKDNCKVLLSVDIDSENRAISLPHSPFGGVILLEEISSELLDRFLERVIENLQHKGVKNLEIIQAPKPYEPHADLIGYLLHKKGFKVDRILNHQFFVGKKKIKGWLKEKAPKILKKAKNQGLKVNSSSINNFDFLNKIAVWNKSRGYDENLDQTQVIQQVSLFPDWYFEISLYQQERLVGSALAVKLTEDSIYYYKSAIDPDAKIKHGGDILVTQLFKLAAELKVNFIDLGSSDRVTSANHKLIFFKSRFSNDQYNKVTWSKDIL</sequence>
<keyword evidence="2" id="KW-1185">Reference proteome</keyword>
<name>A0ABT7Y8M4_9BACT</name>
<evidence type="ECO:0008006" key="3">
    <source>
        <dbReference type="Google" id="ProtNLM"/>
    </source>
</evidence>
<reference evidence="1" key="1">
    <citation type="submission" date="2023-06" db="EMBL/GenBank/DDBJ databases">
        <title>Robiginitalea aurantiacus sp. nov. and Algoriphagus sediminis sp. nov., isolated from coastal sediment.</title>
        <authorList>
            <person name="Zhou Z.Y."/>
            <person name="An J."/>
            <person name="Jia Y.W."/>
            <person name="Du Z.J."/>
        </authorList>
    </citation>
    <scope>NUCLEOTIDE SEQUENCE</scope>
    <source>
        <strain evidence="1">C2-7</strain>
    </source>
</reference>